<dbReference type="OrthoDB" id="9803667at2"/>
<comment type="pathway">
    <text evidence="1">Cofactor biosynthesis; FAD biosynthesis; FAD from FMN: step 1/1.</text>
</comment>
<evidence type="ECO:0000256" key="8">
    <source>
        <dbReference type="ARBA" id="ARBA00022741"/>
    </source>
</evidence>
<name>A0A1G4PMR2_9BACL</name>
<sequence length="268" mass="30751">METIHLSHPCEIETTTKCSCAMALGFFDGIHIAHQSLINRAARIARAEKLALTVMTFYPHPRQIVGHMLEPMKYLTPLRIKEQIFSRLGVDRLYVVRFDENIAKLSSSDFVQEYLISLRAKHVVAGFDFKYGNRGEGSIETLRNEGAGYFNVHEEEKLSHQYKKISSTHIRHLVSDGLVDLVPEYLGKHYEIKGTKISTGVFIISEPFLLPKSGIYYTKIDSIDQSFYGICRVYKAVRIVITNHHDFAEENDEVTFHWLKRLESMPSV</sequence>
<keyword evidence="13" id="KW-0418">Kinase</keyword>
<keyword evidence="5" id="KW-0288">FMN</keyword>
<dbReference type="FunFam" id="3.40.50.620:FF:000021">
    <property type="entry name" value="Riboflavin biosynthesis protein"/>
    <property type="match status" value="1"/>
</dbReference>
<keyword evidence="6 13" id="KW-0808">Transferase</keyword>
<keyword evidence="8" id="KW-0547">Nucleotide-binding</keyword>
<organism evidence="13 14">
    <name type="scientific">Paenibacillus tianmuensis</name>
    <dbReference type="NCBI Taxonomy" id="624147"/>
    <lineage>
        <taxon>Bacteria</taxon>
        <taxon>Bacillati</taxon>
        <taxon>Bacillota</taxon>
        <taxon>Bacilli</taxon>
        <taxon>Bacillales</taxon>
        <taxon>Paenibacillaceae</taxon>
        <taxon>Paenibacillus</taxon>
    </lineage>
</organism>
<evidence type="ECO:0000256" key="5">
    <source>
        <dbReference type="ARBA" id="ARBA00022643"/>
    </source>
</evidence>
<evidence type="ECO:0000256" key="9">
    <source>
        <dbReference type="ARBA" id="ARBA00022827"/>
    </source>
</evidence>
<dbReference type="PANTHER" id="PTHR22749">
    <property type="entry name" value="RIBOFLAVIN KINASE/FMN ADENYLYLTRANSFERASE"/>
    <property type="match status" value="1"/>
</dbReference>
<dbReference type="STRING" id="624147.SAMN04487970_1003100"/>
<evidence type="ECO:0000256" key="1">
    <source>
        <dbReference type="ARBA" id="ARBA00004726"/>
    </source>
</evidence>
<keyword evidence="14" id="KW-1185">Reference proteome</keyword>
<keyword evidence="10" id="KW-0067">ATP-binding</keyword>
<proteinExistence type="inferred from homology"/>
<dbReference type="GO" id="GO:0008531">
    <property type="term" value="F:riboflavin kinase activity"/>
    <property type="evidence" value="ECO:0007669"/>
    <property type="project" value="TreeGrafter"/>
</dbReference>
<dbReference type="Proteomes" id="UP000198601">
    <property type="component" value="Unassembled WGS sequence"/>
</dbReference>
<evidence type="ECO:0000259" key="12">
    <source>
        <dbReference type="Pfam" id="PF06574"/>
    </source>
</evidence>
<feature type="domain" description="FAD synthetase" evidence="12">
    <location>
        <begin position="16"/>
        <end position="168"/>
    </location>
</feature>
<dbReference type="EMBL" id="FMTT01000003">
    <property type="protein sequence ID" value="SCW33552.1"/>
    <property type="molecule type" value="Genomic_DNA"/>
</dbReference>
<evidence type="ECO:0000256" key="7">
    <source>
        <dbReference type="ARBA" id="ARBA00022695"/>
    </source>
</evidence>
<evidence type="ECO:0000256" key="6">
    <source>
        <dbReference type="ARBA" id="ARBA00022679"/>
    </source>
</evidence>
<accession>A0A1G4PMR2</accession>
<dbReference type="SUPFAM" id="SSF52374">
    <property type="entry name" value="Nucleotidylyl transferase"/>
    <property type="match status" value="1"/>
</dbReference>
<keyword evidence="4" id="KW-0285">Flavoprotein</keyword>
<evidence type="ECO:0000256" key="3">
    <source>
        <dbReference type="ARBA" id="ARBA00012393"/>
    </source>
</evidence>
<evidence type="ECO:0000256" key="11">
    <source>
        <dbReference type="ARBA" id="ARBA00049494"/>
    </source>
</evidence>
<keyword evidence="7 13" id="KW-0548">Nucleotidyltransferase</keyword>
<dbReference type="GO" id="GO:0009231">
    <property type="term" value="P:riboflavin biosynthetic process"/>
    <property type="evidence" value="ECO:0007669"/>
    <property type="project" value="InterPro"/>
</dbReference>
<evidence type="ECO:0000256" key="4">
    <source>
        <dbReference type="ARBA" id="ARBA00022630"/>
    </source>
</evidence>
<dbReference type="GO" id="GO:0003919">
    <property type="term" value="F:FMN adenylyltransferase activity"/>
    <property type="evidence" value="ECO:0007669"/>
    <property type="project" value="UniProtKB-EC"/>
</dbReference>
<protein>
    <recommendedName>
        <fullName evidence="3">FAD synthase</fullName>
        <ecNumber evidence="3">2.7.7.2</ecNumber>
    </recommendedName>
</protein>
<dbReference type="EC" id="2.7.7.2" evidence="3"/>
<dbReference type="RefSeq" id="WP_090666800.1">
    <property type="nucleotide sequence ID" value="NZ_FMTT01000003.1"/>
</dbReference>
<dbReference type="AlphaFoldDB" id="A0A1G4PMR2"/>
<dbReference type="Pfam" id="PF06574">
    <property type="entry name" value="FAD_syn"/>
    <property type="match status" value="1"/>
</dbReference>
<keyword evidence="9" id="KW-0274">FAD</keyword>
<evidence type="ECO:0000256" key="10">
    <source>
        <dbReference type="ARBA" id="ARBA00022840"/>
    </source>
</evidence>
<dbReference type="GO" id="GO:0005524">
    <property type="term" value="F:ATP binding"/>
    <property type="evidence" value="ECO:0007669"/>
    <property type="project" value="UniProtKB-KW"/>
</dbReference>
<comment type="similarity">
    <text evidence="2">Belongs to the RibF family.</text>
</comment>
<evidence type="ECO:0000313" key="14">
    <source>
        <dbReference type="Proteomes" id="UP000198601"/>
    </source>
</evidence>
<dbReference type="InterPro" id="IPR015864">
    <property type="entry name" value="FAD_synthase"/>
</dbReference>
<dbReference type="InterPro" id="IPR014729">
    <property type="entry name" value="Rossmann-like_a/b/a_fold"/>
</dbReference>
<dbReference type="CDD" id="cd02064">
    <property type="entry name" value="FAD_synthetase_N"/>
    <property type="match status" value="1"/>
</dbReference>
<dbReference type="GO" id="GO:0006747">
    <property type="term" value="P:FAD biosynthetic process"/>
    <property type="evidence" value="ECO:0007669"/>
    <property type="project" value="UniProtKB-UniPathway"/>
</dbReference>
<reference evidence="14" key="1">
    <citation type="submission" date="2016-10" db="EMBL/GenBank/DDBJ databases">
        <authorList>
            <person name="Varghese N."/>
            <person name="Submissions S."/>
        </authorList>
    </citation>
    <scope>NUCLEOTIDE SEQUENCE [LARGE SCALE GENOMIC DNA]</scope>
    <source>
        <strain evidence="14">CGMCC 1.8946</strain>
    </source>
</reference>
<comment type="catalytic activity">
    <reaction evidence="11">
        <text>FMN + ATP + H(+) = FAD + diphosphate</text>
        <dbReference type="Rhea" id="RHEA:17237"/>
        <dbReference type="ChEBI" id="CHEBI:15378"/>
        <dbReference type="ChEBI" id="CHEBI:30616"/>
        <dbReference type="ChEBI" id="CHEBI:33019"/>
        <dbReference type="ChEBI" id="CHEBI:57692"/>
        <dbReference type="ChEBI" id="CHEBI:58210"/>
        <dbReference type="EC" id="2.7.7.2"/>
    </reaction>
</comment>
<evidence type="ECO:0000256" key="2">
    <source>
        <dbReference type="ARBA" id="ARBA00010214"/>
    </source>
</evidence>
<dbReference type="GO" id="GO:0009398">
    <property type="term" value="P:FMN biosynthetic process"/>
    <property type="evidence" value="ECO:0007669"/>
    <property type="project" value="TreeGrafter"/>
</dbReference>
<dbReference type="Gene3D" id="3.40.50.620">
    <property type="entry name" value="HUPs"/>
    <property type="match status" value="1"/>
</dbReference>
<dbReference type="UniPathway" id="UPA00277">
    <property type="reaction ID" value="UER00407"/>
</dbReference>
<gene>
    <name evidence="13" type="ORF">SAMN04487970_1003100</name>
</gene>
<dbReference type="InterPro" id="IPR023468">
    <property type="entry name" value="Riboflavin_kinase"/>
</dbReference>
<dbReference type="PANTHER" id="PTHR22749:SF6">
    <property type="entry name" value="RIBOFLAVIN KINASE"/>
    <property type="match status" value="1"/>
</dbReference>
<evidence type="ECO:0000313" key="13">
    <source>
        <dbReference type="EMBL" id="SCW33552.1"/>
    </source>
</evidence>